<dbReference type="PANTHER" id="PTHR43685:SF2">
    <property type="entry name" value="GLYCOSYLTRANSFERASE 2-LIKE DOMAIN-CONTAINING PROTEIN"/>
    <property type="match status" value="1"/>
</dbReference>
<gene>
    <name evidence="2" type="ORF">PK35_01755</name>
</gene>
<dbReference type="Gene3D" id="3.90.550.10">
    <property type="entry name" value="Spore Coat Polysaccharide Biosynthesis Protein SpsA, Chain A"/>
    <property type="match status" value="1"/>
</dbReference>
<dbReference type="Pfam" id="PF00535">
    <property type="entry name" value="Glycos_transf_2"/>
    <property type="match status" value="1"/>
</dbReference>
<dbReference type="CDD" id="cd02440">
    <property type="entry name" value="AdoMet_MTases"/>
    <property type="match status" value="1"/>
</dbReference>
<dbReference type="OrthoDB" id="597270at2"/>
<dbReference type="STRING" id="1382798.PK35_01755"/>
<reference evidence="2 3" key="1">
    <citation type="journal article" date="2015" name="Antonie Van Leeuwenhoek">
        <title>Tamlana nanhaiensis sp. nov., isolated from surface seawater collected from the South China Sea.</title>
        <authorList>
            <person name="Liu X."/>
            <person name="Lai Q."/>
            <person name="Du Y."/>
            <person name="Li G."/>
            <person name="Sun F."/>
            <person name="Shao Z."/>
        </authorList>
    </citation>
    <scope>NUCLEOTIDE SEQUENCE [LARGE SCALE GENOMIC DNA]</scope>
    <source>
        <strain evidence="2 3">FHC16</strain>
    </source>
</reference>
<dbReference type="SUPFAM" id="SSF53335">
    <property type="entry name" value="S-adenosyl-L-methionine-dependent methyltransferases"/>
    <property type="match status" value="1"/>
</dbReference>
<evidence type="ECO:0000259" key="1">
    <source>
        <dbReference type="Pfam" id="PF00535"/>
    </source>
</evidence>
<comment type="caution">
    <text evidence="2">The sequence shown here is derived from an EMBL/GenBank/DDBJ whole genome shotgun (WGS) entry which is preliminary data.</text>
</comment>
<feature type="domain" description="Glycosyltransferase 2-like" evidence="1">
    <location>
        <begin position="13"/>
        <end position="169"/>
    </location>
</feature>
<dbReference type="RefSeq" id="WP_044624923.1">
    <property type="nucleotide sequence ID" value="NZ_JTDV01000001.1"/>
</dbReference>
<dbReference type="EMBL" id="JTDV01000001">
    <property type="protein sequence ID" value="KJD34538.1"/>
    <property type="molecule type" value="Genomic_DNA"/>
</dbReference>
<dbReference type="InterPro" id="IPR001173">
    <property type="entry name" value="Glyco_trans_2-like"/>
</dbReference>
<dbReference type="Gene3D" id="3.40.50.150">
    <property type="entry name" value="Vaccinia Virus protein VP39"/>
    <property type="match status" value="1"/>
</dbReference>
<dbReference type="GO" id="GO:0016740">
    <property type="term" value="F:transferase activity"/>
    <property type="evidence" value="ECO:0007669"/>
    <property type="project" value="UniProtKB-KW"/>
</dbReference>
<accession>A0A0D7W751</accession>
<protein>
    <submittedName>
        <fullName evidence="2">Glycosyl transferase family 2</fullName>
    </submittedName>
</protein>
<dbReference type="Proteomes" id="UP000032361">
    <property type="component" value="Unassembled WGS sequence"/>
</dbReference>
<dbReference type="PATRIC" id="fig|1382798.3.peg.354"/>
<keyword evidence="3" id="KW-1185">Reference proteome</keyword>
<proteinExistence type="predicted"/>
<dbReference type="AlphaFoldDB" id="A0A0D7W751"/>
<sequence length="547" mass="63091">MDQAALKESPLVSVVIPCYNHAQYLPKAINSVLNQSYSEHEIIVIDDGSSDNTKDVCLKFPEVIYIHQKNAGLSAARNTGIKHAKGEYLVFLDADDWLVPDGIKLNLSFIVKNSKIAFVSGGHKIYYEPDDKSWLIQKKPNNNTYLELLKGNFIGMHATVMYSQWVFKKLKFDTTIKYCEDYDLYLKIAKSFPVLHHTNIIAVYRIHDNNMSSNYHKMLRYALLILSKQKKLKLSENEKSALKYGQDFWKSYYSKKTYNHLIHQLYETNNTLNIQEIKSLKRHNSKLYKAFKLEKKEYQKTLKNNYRTKKIKAPTFMQLLRTIKNKLKYKKSNSIKVNLGDFNRTTPFSTQFGYDRGGPIDRYYIESFLSENANKIKNNVLEIGDNTYSLRFGGSNIKKSDILHIDDKNEKATYIGDLSDAPHVPSNNFDCVILTQTLHLIYNYKAAIETCYRILKPGGALLLTVPGISHIAQDQWGEYWLWSFTKASITKILQEYFPEKNITTNTYGNVLVSSAFLYGLGLPELNQEQLDYNDPHFQLIISASAIK</sequence>
<dbReference type="SUPFAM" id="SSF53448">
    <property type="entry name" value="Nucleotide-diphospho-sugar transferases"/>
    <property type="match status" value="1"/>
</dbReference>
<dbReference type="Pfam" id="PF13489">
    <property type="entry name" value="Methyltransf_23"/>
    <property type="match status" value="1"/>
</dbReference>
<name>A0A0D7W751_9FLAO</name>
<organism evidence="2 3">
    <name type="scientific">Neotamlana nanhaiensis</name>
    <dbReference type="NCBI Taxonomy" id="1382798"/>
    <lineage>
        <taxon>Bacteria</taxon>
        <taxon>Pseudomonadati</taxon>
        <taxon>Bacteroidota</taxon>
        <taxon>Flavobacteriia</taxon>
        <taxon>Flavobacteriales</taxon>
        <taxon>Flavobacteriaceae</taxon>
        <taxon>Neotamlana</taxon>
    </lineage>
</organism>
<dbReference type="InterPro" id="IPR029044">
    <property type="entry name" value="Nucleotide-diphossugar_trans"/>
</dbReference>
<dbReference type="PANTHER" id="PTHR43685">
    <property type="entry name" value="GLYCOSYLTRANSFERASE"/>
    <property type="match status" value="1"/>
</dbReference>
<evidence type="ECO:0000313" key="3">
    <source>
        <dbReference type="Proteomes" id="UP000032361"/>
    </source>
</evidence>
<dbReference type="InterPro" id="IPR029063">
    <property type="entry name" value="SAM-dependent_MTases_sf"/>
</dbReference>
<dbReference type="InterPro" id="IPR050834">
    <property type="entry name" value="Glycosyltransf_2"/>
</dbReference>
<keyword evidence="2" id="KW-0808">Transferase</keyword>
<evidence type="ECO:0000313" key="2">
    <source>
        <dbReference type="EMBL" id="KJD34538.1"/>
    </source>
</evidence>